<organism evidence="1 2">
    <name type="scientific">Jatropha curcas</name>
    <name type="common">Barbados nut</name>
    <dbReference type="NCBI Taxonomy" id="180498"/>
    <lineage>
        <taxon>Eukaryota</taxon>
        <taxon>Viridiplantae</taxon>
        <taxon>Streptophyta</taxon>
        <taxon>Embryophyta</taxon>
        <taxon>Tracheophyta</taxon>
        <taxon>Spermatophyta</taxon>
        <taxon>Magnoliopsida</taxon>
        <taxon>eudicotyledons</taxon>
        <taxon>Gunneridae</taxon>
        <taxon>Pentapetalae</taxon>
        <taxon>rosids</taxon>
        <taxon>fabids</taxon>
        <taxon>Malpighiales</taxon>
        <taxon>Euphorbiaceae</taxon>
        <taxon>Crotonoideae</taxon>
        <taxon>Jatropheae</taxon>
        <taxon>Jatropha</taxon>
    </lineage>
</organism>
<name>A0A067JT56_JATCU</name>
<dbReference type="EMBL" id="KK915233">
    <property type="protein sequence ID" value="KDP23170.1"/>
    <property type="molecule type" value="Genomic_DNA"/>
</dbReference>
<gene>
    <name evidence="1" type="ORF">JCGZ_00081</name>
</gene>
<proteinExistence type="predicted"/>
<reference evidence="1 2" key="1">
    <citation type="journal article" date="2014" name="PLoS ONE">
        <title>Global Analysis of Gene Expression Profiles in Physic Nut (Jatropha curcas L.) Seedlings Exposed to Salt Stress.</title>
        <authorList>
            <person name="Zhang L."/>
            <person name="Zhang C."/>
            <person name="Wu P."/>
            <person name="Chen Y."/>
            <person name="Li M."/>
            <person name="Jiang H."/>
            <person name="Wu G."/>
        </authorList>
    </citation>
    <scope>NUCLEOTIDE SEQUENCE [LARGE SCALE GENOMIC DNA]</scope>
    <source>
        <strain evidence="2">cv. GZQX0401</strain>
        <tissue evidence="1">Young leaves</tissue>
    </source>
</reference>
<dbReference type="AlphaFoldDB" id="A0A067JT56"/>
<accession>A0A067JT56</accession>
<protein>
    <submittedName>
        <fullName evidence="1">Uncharacterized protein</fullName>
    </submittedName>
</protein>
<sequence length="126" mass="15024">MDLCVRGAHLKIGYKRAIEVLPMPGLFGFEGDVNVRTLPRGRARRYSRRYSHTTSNIRVYRQLLNGLNRDRIERYPWGDAVDFLDLVQAAIGYQHRHLLLLGLFYDVYYLRERVYKWKLGPDRRRV</sequence>
<keyword evidence="2" id="KW-1185">Reference proteome</keyword>
<dbReference type="Proteomes" id="UP000027138">
    <property type="component" value="Unassembled WGS sequence"/>
</dbReference>
<evidence type="ECO:0000313" key="2">
    <source>
        <dbReference type="Proteomes" id="UP000027138"/>
    </source>
</evidence>
<evidence type="ECO:0000313" key="1">
    <source>
        <dbReference type="EMBL" id="KDP23170.1"/>
    </source>
</evidence>